<accession>A0AAU4K057</accession>
<keyword evidence="1" id="KW-0812">Transmembrane</keyword>
<evidence type="ECO:0000256" key="1">
    <source>
        <dbReference type="SAM" id="Phobius"/>
    </source>
</evidence>
<gene>
    <name evidence="2" type="ORF">OG579_16900</name>
</gene>
<dbReference type="Pfam" id="PF11750">
    <property type="entry name" value="DUF3307"/>
    <property type="match status" value="1"/>
</dbReference>
<name>A0AAU4K057_9NOCA</name>
<evidence type="ECO:0000313" key="3">
    <source>
        <dbReference type="Proteomes" id="UP001432128"/>
    </source>
</evidence>
<dbReference type="EMBL" id="CP108021">
    <property type="protein sequence ID" value="WUM19365.1"/>
    <property type="molecule type" value="Genomic_DNA"/>
</dbReference>
<sequence>MTAATLAGLLLAHLVGDYLLQSHWMATEKVRRWWPAIAHAVTYGLPFLLVTQSPAALLVIVGTHAVIDRYRLARHVVWAKNHLAPRAAWPGSFRKPRCSADTGTPTISEQTGYPDNTPPWLAVWLMIIADNTLHLLINVAAVVWL</sequence>
<keyword evidence="3" id="KW-1185">Reference proteome</keyword>
<organism evidence="2 3">
    <name type="scientific">Williamsia herbipolensis</name>
    <dbReference type="NCBI Taxonomy" id="1603258"/>
    <lineage>
        <taxon>Bacteria</taxon>
        <taxon>Bacillati</taxon>
        <taxon>Actinomycetota</taxon>
        <taxon>Actinomycetes</taxon>
        <taxon>Mycobacteriales</taxon>
        <taxon>Nocardiaceae</taxon>
        <taxon>Williamsia</taxon>
    </lineage>
</organism>
<keyword evidence="1" id="KW-0472">Membrane</keyword>
<feature type="transmembrane region" description="Helical" evidence="1">
    <location>
        <begin position="40"/>
        <end position="67"/>
    </location>
</feature>
<dbReference type="InterPro" id="IPR021737">
    <property type="entry name" value="Phage_phiKZ_Orf197"/>
</dbReference>
<keyword evidence="1" id="KW-1133">Transmembrane helix</keyword>
<proteinExistence type="predicted"/>
<dbReference type="AlphaFoldDB" id="A0AAU4K057"/>
<protein>
    <submittedName>
        <fullName evidence="2">DUF3307 domain-containing protein</fullName>
    </submittedName>
</protein>
<evidence type="ECO:0000313" key="2">
    <source>
        <dbReference type="EMBL" id="WUM19365.1"/>
    </source>
</evidence>
<dbReference type="RefSeq" id="WP_328856874.1">
    <property type="nucleotide sequence ID" value="NZ_CP108021.1"/>
</dbReference>
<dbReference type="KEGG" id="whr:OG579_16900"/>
<reference evidence="2 3" key="1">
    <citation type="submission" date="2022-10" db="EMBL/GenBank/DDBJ databases">
        <title>The complete genomes of actinobacterial strains from the NBC collection.</title>
        <authorList>
            <person name="Joergensen T.S."/>
            <person name="Alvarez Arevalo M."/>
            <person name="Sterndorff E.B."/>
            <person name="Faurdal D."/>
            <person name="Vuksanovic O."/>
            <person name="Mourched A.-S."/>
            <person name="Charusanti P."/>
            <person name="Shaw S."/>
            <person name="Blin K."/>
            <person name="Weber T."/>
        </authorList>
    </citation>
    <scope>NUCLEOTIDE SEQUENCE [LARGE SCALE GENOMIC DNA]</scope>
    <source>
        <strain evidence="2 3">NBC_00319</strain>
    </source>
</reference>
<dbReference type="Proteomes" id="UP001432128">
    <property type="component" value="Chromosome"/>
</dbReference>